<accession>A0A414WQ75</accession>
<dbReference type="Proteomes" id="UP000284998">
    <property type="component" value="Unassembled WGS sequence"/>
</dbReference>
<dbReference type="AlphaFoldDB" id="A0A414WQ75"/>
<organism evidence="1 2">
    <name type="scientific">Phocaeicola plebeius</name>
    <dbReference type="NCBI Taxonomy" id="310297"/>
    <lineage>
        <taxon>Bacteria</taxon>
        <taxon>Pseudomonadati</taxon>
        <taxon>Bacteroidota</taxon>
        <taxon>Bacteroidia</taxon>
        <taxon>Bacteroidales</taxon>
        <taxon>Bacteroidaceae</taxon>
        <taxon>Phocaeicola</taxon>
    </lineage>
</organism>
<evidence type="ECO:0000313" key="1">
    <source>
        <dbReference type="EMBL" id="RHH39041.1"/>
    </source>
</evidence>
<reference evidence="1 2" key="1">
    <citation type="submission" date="2018-08" db="EMBL/GenBank/DDBJ databases">
        <title>A genome reference for cultivated species of the human gut microbiota.</title>
        <authorList>
            <person name="Zou Y."/>
            <person name="Xue W."/>
            <person name="Luo G."/>
        </authorList>
    </citation>
    <scope>NUCLEOTIDE SEQUENCE [LARGE SCALE GENOMIC DNA]</scope>
    <source>
        <strain evidence="1 2">AM17-44</strain>
    </source>
</reference>
<proteinExistence type="predicted"/>
<evidence type="ECO:0000313" key="2">
    <source>
        <dbReference type="Proteomes" id="UP000284998"/>
    </source>
</evidence>
<sequence>MFLNQGNVITKGSVFEVNVNKFGVNESNVLMNSESRASIMRQLSYKDVDLVANRKEYFLNRGYFQVEERRNVLANGHF</sequence>
<comment type="caution">
    <text evidence="1">The sequence shown here is derived from an EMBL/GenBank/DDBJ whole genome shotgun (WGS) entry which is preliminary data.</text>
</comment>
<dbReference type="EMBL" id="QRJS01000060">
    <property type="protein sequence ID" value="RHH39041.1"/>
    <property type="molecule type" value="Genomic_DNA"/>
</dbReference>
<name>A0A414WQ75_9BACT</name>
<protein>
    <submittedName>
        <fullName evidence="1">Uncharacterized protein</fullName>
    </submittedName>
</protein>
<gene>
    <name evidence="1" type="ORF">DW204_14425</name>
</gene>